<feature type="transmembrane region" description="Helical" evidence="6">
    <location>
        <begin position="60"/>
        <end position="81"/>
    </location>
</feature>
<dbReference type="InterPro" id="IPR050469">
    <property type="entry name" value="Diguanylate_Cyclase"/>
</dbReference>
<feature type="transmembrane region" description="Helical" evidence="6">
    <location>
        <begin position="113"/>
        <end position="131"/>
    </location>
</feature>
<comment type="cofactor">
    <cofactor evidence="1">
        <name>Mg(2+)</name>
        <dbReference type="ChEBI" id="CHEBI:18420"/>
    </cofactor>
</comment>
<keyword evidence="9" id="KW-1185">Reference proteome</keyword>
<dbReference type="AlphaFoldDB" id="A0A317PUN7"/>
<dbReference type="InterPro" id="IPR000160">
    <property type="entry name" value="GGDEF_dom"/>
</dbReference>
<dbReference type="Gene3D" id="3.30.70.270">
    <property type="match status" value="1"/>
</dbReference>
<name>A0A317PUN7_9ENTR</name>
<proteinExistence type="predicted"/>
<dbReference type="SUPFAM" id="SSF55073">
    <property type="entry name" value="Nucleotide cyclase"/>
    <property type="match status" value="1"/>
</dbReference>
<protein>
    <recommendedName>
        <fullName evidence="3">diguanylate cyclase</fullName>
        <ecNumber evidence="3">2.7.7.65</ecNumber>
    </recommendedName>
</protein>
<dbReference type="CDD" id="cd01949">
    <property type="entry name" value="GGDEF"/>
    <property type="match status" value="1"/>
</dbReference>
<feature type="transmembrane region" description="Helical" evidence="6">
    <location>
        <begin position="166"/>
        <end position="184"/>
    </location>
</feature>
<feature type="domain" description="GGDEF" evidence="7">
    <location>
        <begin position="232"/>
        <end position="360"/>
    </location>
</feature>
<evidence type="ECO:0000256" key="3">
    <source>
        <dbReference type="ARBA" id="ARBA00012528"/>
    </source>
</evidence>
<dbReference type="PANTHER" id="PTHR45138:SF9">
    <property type="entry name" value="DIGUANYLATE CYCLASE DGCM-RELATED"/>
    <property type="match status" value="1"/>
</dbReference>
<dbReference type="Proteomes" id="UP000246744">
    <property type="component" value="Unassembled WGS sequence"/>
</dbReference>
<gene>
    <name evidence="8" type="ORF">DES37_11865</name>
</gene>
<sequence>MLSVSPESVALREPWQQGFQQWHLRSKVPQIRYMAFLTAMLYFLYASIEYNMALNFSEIRLLVHGFIVPGTLLVISAMSYYPRLYTWMRLLLTIAPVCAMATNLWLNLGKPDFAFFAPEIYLCIFWTFTVSGLTLKYAISAASVNVLMALLMTVNRGVNAVFIDLHLLWITSAFLFGLLGGMVMEKAQKTLYLQQMDLAWSASRDSLTGLWNRAKMTVLFEQEKAQALDSPAPLSLIMLDIDHFKQVNDTFGHAAGDEVLIQFSRLLRDVTRPQDNVGRMGGEEFVILLPHTRLAEACNLARQLQAKIHACDFGTSGNVTASFGITQFRPAETFSDILERADRALYEAKKQGRDCLVSLT</sequence>
<evidence type="ECO:0000256" key="6">
    <source>
        <dbReference type="SAM" id="Phobius"/>
    </source>
</evidence>
<feature type="transmembrane region" description="Helical" evidence="6">
    <location>
        <begin position="87"/>
        <end position="106"/>
    </location>
</feature>
<dbReference type="InterPro" id="IPR043128">
    <property type="entry name" value="Rev_trsase/Diguanyl_cyclase"/>
</dbReference>
<dbReference type="GO" id="GO:0005525">
    <property type="term" value="F:GTP binding"/>
    <property type="evidence" value="ECO:0007669"/>
    <property type="project" value="UniProtKB-KW"/>
</dbReference>
<dbReference type="OrthoDB" id="9812260at2"/>
<comment type="catalytic activity">
    <reaction evidence="5">
        <text>2 GTP = 3',3'-c-di-GMP + 2 diphosphate</text>
        <dbReference type="Rhea" id="RHEA:24898"/>
        <dbReference type="ChEBI" id="CHEBI:33019"/>
        <dbReference type="ChEBI" id="CHEBI:37565"/>
        <dbReference type="ChEBI" id="CHEBI:58805"/>
        <dbReference type="EC" id="2.7.7.65"/>
    </reaction>
</comment>
<dbReference type="EMBL" id="QGTS01000018">
    <property type="protein sequence ID" value="PWW02710.1"/>
    <property type="molecule type" value="Genomic_DNA"/>
</dbReference>
<dbReference type="EC" id="2.7.7.65" evidence="3"/>
<evidence type="ECO:0000256" key="2">
    <source>
        <dbReference type="ARBA" id="ARBA00004665"/>
    </source>
</evidence>
<dbReference type="FunFam" id="3.30.70.270:FF:000001">
    <property type="entry name" value="Diguanylate cyclase domain protein"/>
    <property type="match status" value="1"/>
</dbReference>
<accession>A0A317PUN7</accession>
<reference evidence="8 9" key="1">
    <citation type="submission" date="2018-05" db="EMBL/GenBank/DDBJ databases">
        <title>Genomic Encyclopedia of Type Strains, Phase IV (KMG-IV): sequencing the most valuable type-strain genomes for metagenomic binning, comparative biology and taxonomic classification.</title>
        <authorList>
            <person name="Goeker M."/>
        </authorList>
    </citation>
    <scope>NUCLEOTIDE SEQUENCE [LARGE SCALE GENOMIC DNA]</scope>
    <source>
        <strain evidence="8 9">DSM 19579</strain>
    </source>
</reference>
<dbReference type="PANTHER" id="PTHR45138">
    <property type="entry name" value="REGULATORY COMPONENTS OF SENSORY TRANSDUCTION SYSTEM"/>
    <property type="match status" value="1"/>
</dbReference>
<keyword evidence="6" id="KW-1133">Transmembrane helix</keyword>
<dbReference type="GO" id="GO:0052621">
    <property type="term" value="F:diguanylate cyclase activity"/>
    <property type="evidence" value="ECO:0007669"/>
    <property type="project" value="UniProtKB-EC"/>
</dbReference>
<evidence type="ECO:0000256" key="1">
    <source>
        <dbReference type="ARBA" id="ARBA00001946"/>
    </source>
</evidence>
<dbReference type="InterPro" id="IPR029787">
    <property type="entry name" value="Nucleotide_cyclase"/>
</dbReference>
<evidence type="ECO:0000313" key="9">
    <source>
        <dbReference type="Proteomes" id="UP000246744"/>
    </source>
</evidence>
<evidence type="ECO:0000256" key="4">
    <source>
        <dbReference type="ARBA" id="ARBA00023134"/>
    </source>
</evidence>
<dbReference type="PROSITE" id="PS50887">
    <property type="entry name" value="GGDEF"/>
    <property type="match status" value="1"/>
</dbReference>
<evidence type="ECO:0000259" key="7">
    <source>
        <dbReference type="PROSITE" id="PS50887"/>
    </source>
</evidence>
<keyword evidence="6" id="KW-0472">Membrane</keyword>
<dbReference type="Pfam" id="PF00990">
    <property type="entry name" value="GGDEF"/>
    <property type="match status" value="1"/>
</dbReference>
<dbReference type="SMART" id="SM00267">
    <property type="entry name" value="GGDEF"/>
    <property type="match status" value="1"/>
</dbReference>
<comment type="caution">
    <text evidence="8">The sequence shown here is derived from an EMBL/GenBank/DDBJ whole genome shotgun (WGS) entry which is preliminary data.</text>
</comment>
<comment type="pathway">
    <text evidence="2">Purine metabolism; 3',5'-cyclic di-GMP biosynthesis.</text>
</comment>
<dbReference type="NCBIfam" id="TIGR00254">
    <property type="entry name" value="GGDEF"/>
    <property type="match status" value="1"/>
</dbReference>
<keyword evidence="4" id="KW-0342">GTP-binding</keyword>
<keyword evidence="4" id="KW-0547">Nucleotide-binding</keyword>
<evidence type="ECO:0000256" key="5">
    <source>
        <dbReference type="ARBA" id="ARBA00034247"/>
    </source>
</evidence>
<dbReference type="RefSeq" id="WP_110027920.1">
    <property type="nucleotide sequence ID" value="NZ_QGTS01000018.1"/>
</dbReference>
<evidence type="ECO:0000313" key="8">
    <source>
        <dbReference type="EMBL" id="PWW02710.1"/>
    </source>
</evidence>
<feature type="transmembrane region" description="Helical" evidence="6">
    <location>
        <begin position="31"/>
        <end position="48"/>
    </location>
</feature>
<keyword evidence="6" id="KW-0812">Transmembrane</keyword>
<organism evidence="8 9">
    <name type="scientific">Mangrovibacter plantisponsor</name>
    <dbReference type="NCBI Taxonomy" id="451513"/>
    <lineage>
        <taxon>Bacteria</taxon>
        <taxon>Pseudomonadati</taxon>
        <taxon>Pseudomonadota</taxon>
        <taxon>Gammaproteobacteria</taxon>
        <taxon>Enterobacterales</taxon>
        <taxon>Enterobacteriaceae</taxon>
        <taxon>Mangrovibacter</taxon>
    </lineage>
</organism>